<evidence type="ECO:0000256" key="1">
    <source>
        <dbReference type="ARBA" id="ARBA00022630"/>
    </source>
</evidence>
<dbReference type="InterPro" id="IPR036318">
    <property type="entry name" value="FAD-bd_PCMH-like_sf"/>
</dbReference>
<dbReference type="PROSITE" id="PS51387">
    <property type="entry name" value="FAD_PCMH"/>
    <property type="match status" value="1"/>
</dbReference>
<dbReference type="SMART" id="SM01092">
    <property type="entry name" value="CO_deh_flav_C"/>
    <property type="match status" value="1"/>
</dbReference>
<dbReference type="Pfam" id="PF00941">
    <property type="entry name" value="FAD_binding_5"/>
    <property type="match status" value="1"/>
</dbReference>
<dbReference type="InterPro" id="IPR016167">
    <property type="entry name" value="FAD-bd_PCMH_sub1"/>
</dbReference>
<evidence type="ECO:0000259" key="3">
    <source>
        <dbReference type="PROSITE" id="PS51387"/>
    </source>
</evidence>
<gene>
    <name evidence="4" type="ORF">NHG85_02495</name>
</gene>
<comment type="caution">
    <text evidence="4">The sequence shown here is derived from an EMBL/GenBank/DDBJ whole genome shotgun (WGS) entry which is preliminary data.</text>
</comment>
<dbReference type="PANTHER" id="PTHR42659">
    <property type="entry name" value="XANTHINE DEHYDROGENASE SUBUNIT C-RELATED"/>
    <property type="match status" value="1"/>
</dbReference>
<proteinExistence type="predicted"/>
<dbReference type="Proteomes" id="UP001139477">
    <property type="component" value="Unassembled WGS sequence"/>
</dbReference>
<dbReference type="Gene3D" id="3.30.465.10">
    <property type="match status" value="1"/>
</dbReference>
<keyword evidence="2" id="KW-0274">FAD</keyword>
<keyword evidence="5" id="KW-1185">Reference proteome</keyword>
<dbReference type="Gene3D" id="3.30.390.50">
    <property type="entry name" value="CO dehydrogenase flavoprotein, C-terminal domain"/>
    <property type="match status" value="1"/>
</dbReference>
<dbReference type="InterPro" id="IPR002346">
    <property type="entry name" value="Mopterin_DH_FAD-bd"/>
</dbReference>
<sequence length="327" mass="34775">MRAFDYIRAGDRAQAVRDGAGPETRFIAGGTNLLDLMKLEVMAPERIVDITRLELGGIEETADGGLRIGALVTNSDLAADARVRRGWPVLSRALLAGASGQLRNKATTGGNLLQRTRCYYFYDRGEPCNKREPGSGCAAMGGMNRILAILGTSEQCIATHPSDMAVAMRALDARVEVEGQDGTREIALDDFYCSPGDTPHIETVLAPGELITAVILPAPAGGRQIYRKVRDRSSYAFALVSVAAVVEVENGKIAKAQLAFGGLGPMPWRDRAVEEALVGEAPSPALFDRAADILLTEAKGHGGNDFKIPLTRRTLAAVLSQATEAAA</sequence>
<dbReference type="GO" id="GO:0016491">
    <property type="term" value="F:oxidoreductase activity"/>
    <property type="evidence" value="ECO:0007669"/>
    <property type="project" value="InterPro"/>
</dbReference>
<dbReference type="RefSeq" id="WP_253329506.1">
    <property type="nucleotide sequence ID" value="NZ_JAMYXC010000030.1"/>
</dbReference>
<dbReference type="GO" id="GO:0071949">
    <property type="term" value="F:FAD binding"/>
    <property type="evidence" value="ECO:0007669"/>
    <property type="project" value="InterPro"/>
</dbReference>
<dbReference type="InterPro" id="IPR036683">
    <property type="entry name" value="CO_DH_flav_C_dom_sf"/>
</dbReference>
<reference evidence="4" key="1">
    <citation type="submission" date="2022-06" db="EMBL/GenBank/DDBJ databases">
        <title>Limimaricola sediminis sp. nov., isolated from an intertidal sediment.</title>
        <authorList>
            <person name="Shao X."/>
        </authorList>
    </citation>
    <scope>NUCLEOTIDE SEQUENCE</scope>
    <source>
        <strain evidence="4">ASW11-118</strain>
    </source>
</reference>
<name>A0A9X2FNU3_9RHOB</name>
<evidence type="ECO:0000313" key="5">
    <source>
        <dbReference type="Proteomes" id="UP001139477"/>
    </source>
</evidence>
<keyword evidence="1" id="KW-0285">Flavoprotein</keyword>
<dbReference type="InterPro" id="IPR005107">
    <property type="entry name" value="CO_DH_flav_C"/>
</dbReference>
<dbReference type="EMBL" id="JAMYXC010000030">
    <property type="protein sequence ID" value="MCP1167405.1"/>
    <property type="molecule type" value="Genomic_DNA"/>
</dbReference>
<dbReference type="Gene3D" id="3.30.43.10">
    <property type="entry name" value="Uridine Diphospho-n-acetylenolpyruvylglucosamine Reductase, domain 2"/>
    <property type="match status" value="1"/>
</dbReference>
<dbReference type="InterPro" id="IPR016169">
    <property type="entry name" value="FAD-bd_PCMH_sub2"/>
</dbReference>
<feature type="domain" description="FAD-binding PCMH-type" evidence="3">
    <location>
        <begin position="1"/>
        <end position="221"/>
    </location>
</feature>
<protein>
    <submittedName>
        <fullName evidence="4">Xanthine dehydrogenase family protein subunit M</fullName>
    </submittedName>
</protein>
<evidence type="ECO:0000313" key="4">
    <source>
        <dbReference type="EMBL" id="MCP1167405.1"/>
    </source>
</evidence>
<evidence type="ECO:0000256" key="2">
    <source>
        <dbReference type="ARBA" id="ARBA00022827"/>
    </source>
</evidence>
<dbReference type="InterPro" id="IPR016166">
    <property type="entry name" value="FAD-bd_PCMH"/>
</dbReference>
<dbReference type="PANTHER" id="PTHR42659:SF5">
    <property type="entry name" value="ALDEHYDE OXIDOREDUCTASE FAD-BINDING SUBUNIT PAOB"/>
    <property type="match status" value="1"/>
</dbReference>
<dbReference type="AlphaFoldDB" id="A0A9X2FNU3"/>
<organism evidence="4 5">
    <name type="scientific">Limimaricola litoreus</name>
    <dbReference type="NCBI Taxonomy" id="2955316"/>
    <lineage>
        <taxon>Bacteria</taxon>
        <taxon>Pseudomonadati</taxon>
        <taxon>Pseudomonadota</taxon>
        <taxon>Alphaproteobacteria</taxon>
        <taxon>Rhodobacterales</taxon>
        <taxon>Paracoccaceae</taxon>
        <taxon>Limimaricola</taxon>
    </lineage>
</organism>
<dbReference type="SUPFAM" id="SSF56176">
    <property type="entry name" value="FAD-binding/transporter-associated domain-like"/>
    <property type="match status" value="1"/>
</dbReference>
<accession>A0A9X2FNU3</accession>
<dbReference type="Pfam" id="PF03450">
    <property type="entry name" value="CO_deh_flav_C"/>
    <property type="match status" value="1"/>
</dbReference>
<dbReference type="InterPro" id="IPR051312">
    <property type="entry name" value="Diverse_Substr_Oxidored"/>
</dbReference>
<dbReference type="SUPFAM" id="SSF55447">
    <property type="entry name" value="CO dehydrogenase flavoprotein C-terminal domain-like"/>
    <property type="match status" value="1"/>
</dbReference>